<dbReference type="AlphaFoldDB" id="K0YR96"/>
<feature type="chain" id="PRO_5003841710" description="DUF6318 domain-containing protein" evidence="2">
    <location>
        <begin position="27"/>
        <end position="198"/>
    </location>
</feature>
<proteinExistence type="predicted"/>
<dbReference type="EMBL" id="AGWP01000007">
    <property type="protein sequence ID" value="EJZ86046.1"/>
    <property type="molecule type" value="Genomic_DNA"/>
</dbReference>
<evidence type="ECO:0000259" key="3">
    <source>
        <dbReference type="Pfam" id="PF19843"/>
    </source>
</evidence>
<keyword evidence="2" id="KW-0732">Signal</keyword>
<sequence>MKHATKHLTAVAIVGALLCSGCTTQADSSPKQSPTSSQSRSQKPTPKSGWEDGPPILPLEAQRNTQEGAIATGKYFIEAHDYAIQSGNTRPMQQVLAKEGSAQETFTEIETKLKADGKWTGKKASVSPDVAHPKEGDIFYTQFKVSFPTYTSIKEPEDRISGGIFLYGINLIYRDNMWEVRDFRSQRLEEALRENAQK</sequence>
<dbReference type="RefSeq" id="WP_004807607.1">
    <property type="nucleotide sequence ID" value="NZ_JH815216.1"/>
</dbReference>
<evidence type="ECO:0000313" key="5">
    <source>
        <dbReference type="Proteomes" id="UP000006075"/>
    </source>
</evidence>
<protein>
    <recommendedName>
        <fullName evidence="3">DUF6318 domain-containing protein</fullName>
    </recommendedName>
</protein>
<dbReference type="PATRIC" id="fig|888439.3.peg.1529"/>
<dbReference type="Proteomes" id="UP000006075">
    <property type="component" value="Unassembled WGS sequence"/>
</dbReference>
<reference evidence="4 5" key="1">
    <citation type="submission" date="2012-07" db="EMBL/GenBank/DDBJ databases">
        <title>The Genome Sequence of Actinomyces neuii subsp. anitratus BVS029A5.</title>
        <authorList>
            <consortium name="The Broad Institute Genome Sequencing Platform"/>
            <person name="Earl A."/>
            <person name="Ward D."/>
            <person name="Feldgarden M."/>
            <person name="Gevers D."/>
            <person name="Saerens B."/>
            <person name="Vaneechoutte M."/>
            <person name="Walker B."/>
            <person name="Young S.K."/>
            <person name="Zeng Q."/>
            <person name="Gargeya S."/>
            <person name="Fitzgerald M."/>
            <person name="Haas B."/>
            <person name="Abouelleil A."/>
            <person name="Alvarado L."/>
            <person name="Arachchi H.M."/>
            <person name="Berlin A."/>
            <person name="Chapman S.B."/>
            <person name="Goldberg J."/>
            <person name="Griggs A."/>
            <person name="Gujja S."/>
            <person name="Hansen M."/>
            <person name="Howarth C."/>
            <person name="Imamovic A."/>
            <person name="Larimer J."/>
            <person name="McCowen C."/>
            <person name="Montmayeur A."/>
            <person name="Murphy C."/>
            <person name="Neiman D."/>
            <person name="Pearson M."/>
            <person name="Priest M."/>
            <person name="Roberts A."/>
            <person name="Saif S."/>
            <person name="Shea T."/>
            <person name="Sisk P."/>
            <person name="Sykes S."/>
            <person name="Wortman J."/>
            <person name="Nusbaum C."/>
            <person name="Birren B."/>
        </authorList>
    </citation>
    <scope>NUCLEOTIDE SEQUENCE [LARGE SCALE GENOMIC DNA]</scope>
    <source>
        <strain evidence="4 5">BVS029A5</strain>
    </source>
</reference>
<feature type="domain" description="DUF6318" evidence="3">
    <location>
        <begin position="55"/>
        <end position="135"/>
    </location>
</feature>
<keyword evidence="5" id="KW-1185">Reference proteome</keyword>
<evidence type="ECO:0000256" key="1">
    <source>
        <dbReference type="SAM" id="MobiDB-lite"/>
    </source>
</evidence>
<organism evidence="4 5">
    <name type="scientific">Winkia neuii BV029A5</name>
    <dbReference type="NCBI Taxonomy" id="888439"/>
    <lineage>
        <taxon>Bacteria</taxon>
        <taxon>Bacillati</taxon>
        <taxon>Actinomycetota</taxon>
        <taxon>Actinomycetes</taxon>
        <taxon>Actinomycetales</taxon>
        <taxon>Actinomycetaceae</taxon>
        <taxon>Winkia</taxon>
    </lineage>
</organism>
<dbReference type="InterPro" id="IPR046281">
    <property type="entry name" value="DUF6318"/>
</dbReference>
<name>K0YR96_9ACTO</name>
<feature type="compositionally biased region" description="Low complexity" evidence="1">
    <location>
        <begin position="28"/>
        <end position="48"/>
    </location>
</feature>
<dbReference type="Pfam" id="PF19843">
    <property type="entry name" value="DUF6318"/>
    <property type="match status" value="1"/>
</dbReference>
<dbReference type="HOGENOM" id="CLU_1375661_0_0_11"/>
<feature type="signal peptide" evidence="2">
    <location>
        <begin position="1"/>
        <end position="26"/>
    </location>
</feature>
<comment type="caution">
    <text evidence="4">The sequence shown here is derived from an EMBL/GenBank/DDBJ whole genome shotgun (WGS) entry which is preliminary data.</text>
</comment>
<feature type="region of interest" description="Disordered" evidence="1">
    <location>
        <begin position="24"/>
        <end position="58"/>
    </location>
</feature>
<evidence type="ECO:0000313" key="4">
    <source>
        <dbReference type="EMBL" id="EJZ86046.1"/>
    </source>
</evidence>
<evidence type="ECO:0000256" key="2">
    <source>
        <dbReference type="SAM" id="SignalP"/>
    </source>
</evidence>
<gene>
    <name evidence="4" type="ORF">HMPREF9240_01519</name>
</gene>
<accession>K0YR96</accession>